<name>A0ABU3BG93_9FLAO</name>
<dbReference type="CDD" id="cd17546">
    <property type="entry name" value="REC_hyHK_CKI1_RcsC-like"/>
    <property type="match status" value="1"/>
</dbReference>
<dbReference type="Pfam" id="PF02518">
    <property type="entry name" value="HATPase_c"/>
    <property type="match status" value="1"/>
</dbReference>
<reference evidence="8 9" key="1">
    <citation type="submission" date="2023-09" db="EMBL/GenBank/DDBJ databases">
        <authorList>
            <person name="Rey-Velasco X."/>
        </authorList>
    </citation>
    <scope>NUCLEOTIDE SEQUENCE [LARGE SCALE GENOMIC DNA]</scope>
    <source>
        <strain evidence="8 9">P007</strain>
    </source>
</reference>
<dbReference type="SUPFAM" id="SSF52172">
    <property type="entry name" value="CheY-like"/>
    <property type="match status" value="1"/>
</dbReference>
<dbReference type="InterPro" id="IPR003594">
    <property type="entry name" value="HATPase_dom"/>
</dbReference>
<dbReference type="SUPFAM" id="SSF47384">
    <property type="entry name" value="Homodimeric domain of signal transducing histidine kinase"/>
    <property type="match status" value="1"/>
</dbReference>
<dbReference type="InterPro" id="IPR001789">
    <property type="entry name" value="Sig_transdc_resp-reg_receiver"/>
</dbReference>
<feature type="domain" description="Histidine kinase" evidence="6">
    <location>
        <begin position="130"/>
        <end position="349"/>
    </location>
</feature>
<proteinExistence type="predicted"/>
<comment type="caution">
    <text evidence="8">The sequence shown here is derived from an EMBL/GenBank/DDBJ whole genome shotgun (WGS) entry which is preliminary data.</text>
</comment>
<evidence type="ECO:0000256" key="2">
    <source>
        <dbReference type="ARBA" id="ARBA00012438"/>
    </source>
</evidence>
<dbReference type="Pfam" id="PF00072">
    <property type="entry name" value="Response_reg"/>
    <property type="match status" value="1"/>
</dbReference>
<dbReference type="Gene3D" id="3.30.565.10">
    <property type="entry name" value="Histidine kinase-like ATPase, C-terminal domain"/>
    <property type="match status" value="1"/>
</dbReference>
<dbReference type="PANTHER" id="PTHR45339">
    <property type="entry name" value="HYBRID SIGNAL TRANSDUCTION HISTIDINE KINASE J"/>
    <property type="match status" value="1"/>
</dbReference>
<dbReference type="EC" id="2.7.13.3" evidence="2"/>
<dbReference type="InterPro" id="IPR011006">
    <property type="entry name" value="CheY-like_superfamily"/>
</dbReference>
<dbReference type="InterPro" id="IPR004358">
    <property type="entry name" value="Sig_transdc_His_kin-like_C"/>
</dbReference>
<dbReference type="PROSITE" id="PS50109">
    <property type="entry name" value="HIS_KIN"/>
    <property type="match status" value="1"/>
</dbReference>
<evidence type="ECO:0000256" key="4">
    <source>
        <dbReference type="ARBA" id="ARBA00023012"/>
    </source>
</evidence>
<gene>
    <name evidence="8" type="ORF">RM520_06110</name>
</gene>
<feature type="domain" description="Response regulatory" evidence="7">
    <location>
        <begin position="379"/>
        <end position="498"/>
    </location>
</feature>
<protein>
    <recommendedName>
        <fullName evidence="2">histidine kinase</fullName>
        <ecNumber evidence="2">2.7.13.3</ecNumber>
    </recommendedName>
</protein>
<organism evidence="8 9">
    <name type="scientific">Croceitalea vernalis</name>
    <dbReference type="NCBI Taxonomy" id="3075599"/>
    <lineage>
        <taxon>Bacteria</taxon>
        <taxon>Pseudomonadati</taxon>
        <taxon>Bacteroidota</taxon>
        <taxon>Flavobacteriia</taxon>
        <taxon>Flavobacteriales</taxon>
        <taxon>Flavobacteriaceae</taxon>
        <taxon>Croceitalea</taxon>
    </lineage>
</organism>
<dbReference type="Gene3D" id="1.10.287.130">
    <property type="match status" value="1"/>
</dbReference>
<dbReference type="Gene3D" id="3.40.50.2300">
    <property type="match status" value="1"/>
</dbReference>
<dbReference type="Proteomes" id="UP001250662">
    <property type="component" value="Unassembled WGS sequence"/>
</dbReference>
<dbReference type="RefSeq" id="WP_311387337.1">
    <property type="nucleotide sequence ID" value="NZ_JAVRHU010000001.1"/>
</dbReference>
<evidence type="ECO:0000313" key="8">
    <source>
        <dbReference type="EMBL" id="MDT0621188.1"/>
    </source>
</evidence>
<dbReference type="SMART" id="SM00448">
    <property type="entry name" value="REC"/>
    <property type="match status" value="1"/>
</dbReference>
<dbReference type="InterPro" id="IPR036890">
    <property type="entry name" value="HATPase_C_sf"/>
</dbReference>
<dbReference type="EMBL" id="JAVRHU010000001">
    <property type="protein sequence ID" value="MDT0621188.1"/>
    <property type="molecule type" value="Genomic_DNA"/>
</dbReference>
<dbReference type="InterPro" id="IPR036097">
    <property type="entry name" value="HisK_dim/P_sf"/>
</dbReference>
<dbReference type="PRINTS" id="PR00344">
    <property type="entry name" value="BCTRLSENSOR"/>
</dbReference>
<dbReference type="CDD" id="cd00082">
    <property type="entry name" value="HisKA"/>
    <property type="match status" value="1"/>
</dbReference>
<evidence type="ECO:0000256" key="3">
    <source>
        <dbReference type="ARBA" id="ARBA00022553"/>
    </source>
</evidence>
<dbReference type="SMART" id="SM00388">
    <property type="entry name" value="HisKA"/>
    <property type="match status" value="1"/>
</dbReference>
<feature type="modified residue" description="4-aspartylphosphate" evidence="5">
    <location>
        <position position="429"/>
    </location>
</feature>
<dbReference type="PANTHER" id="PTHR45339:SF1">
    <property type="entry name" value="HYBRID SIGNAL TRANSDUCTION HISTIDINE KINASE J"/>
    <property type="match status" value="1"/>
</dbReference>
<dbReference type="Pfam" id="PF00512">
    <property type="entry name" value="HisKA"/>
    <property type="match status" value="1"/>
</dbReference>
<dbReference type="SMART" id="SM00387">
    <property type="entry name" value="HATPase_c"/>
    <property type="match status" value="1"/>
</dbReference>
<keyword evidence="3 5" id="KW-0597">Phosphoprotein</keyword>
<sequence>MGPRIQHIITDLNGKIINSNQAIYNFQKNSLISEKHPFFYNIEFLPISDNGLIFTCVNLCIEDQGIVADIEINKSGKILSIVIQDLTSYYENYQLVAQEKNELNISLEKVSEKNFILEEREQFKENFIQNFSHELRNPLMHIISFTSLLSDTGLTQEQRDYVNFIKSSSNKLTSMVEDILEVGKINTGQLIIKKEAFSIVNLLESLRLVYGLKAKQKGLVLIMEINENIPEVLVSDEKCLFQILTNLLDNAIKFTNRGEIVLKVILNQRWGKNINLSFHVSDSGGGIEKTSIPHIFEYFHRLDNAKEHRGLGLGLPLVKKILNALKSDIKVTSNSKGGSVFYFDLSLTCIRKSYINLPTYLNKSVSKTTGTALNKAKKRVMIVEDDEQTQLILFKYLLEEKKYSIEAFSGKEDLNPIITKEPLDLIIVDIHLPETNGYEIASLIRNLPDKQTNKTPIIAITADAYKKNIEKCYSSGINTVLTKPFTKLDLINAINTFI</sequence>
<evidence type="ECO:0000259" key="6">
    <source>
        <dbReference type="PROSITE" id="PS50109"/>
    </source>
</evidence>
<dbReference type="InterPro" id="IPR003661">
    <property type="entry name" value="HisK_dim/P_dom"/>
</dbReference>
<keyword evidence="9" id="KW-1185">Reference proteome</keyword>
<accession>A0ABU3BG93</accession>
<comment type="catalytic activity">
    <reaction evidence="1">
        <text>ATP + protein L-histidine = ADP + protein N-phospho-L-histidine.</text>
        <dbReference type="EC" id="2.7.13.3"/>
    </reaction>
</comment>
<dbReference type="InterPro" id="IPR005467">
    <property type="entry name" value="His_kinase_dom"/>
</dbReference>
<evidence type="ECO:0000256" key="5">
    <source>
        <dbReference type="PROSITE-ProRule" id="PRU00169"/>
    </source>
</evidence>
<dbReference type="SUPFAM" id="SSF55874">
    <property type="entry name" value="ATPase domain of HSP90 chaperone/DNA topoisomerase II/histidine kinase"/>
    <property type="match status" value="1"/>
</dbReference>
<evidence type="ECO:0000256" key="1">
    <source>
        <dbReference type="ARBA" id="ARBA00000085"/>
    </source>
</evidence>
<evidence type="ECO:0000259" key="7">
    <source>
        <dbReference type="PROSITE" id="PS50110"/>
    </source>
</evidence>
<keyword evidence="4" id="KW-0902">Two-component regulatory system</keyword>
<evidence type="ECO:0000313" key="9">
    <source>
        <dbReference type="Proteomes" id="UP001250662"/>
    </source>
</evidence>
<dbReference type="PROSITE" id="PS50110">
    <property type="entry name" value="RESPONSE_REGULATORY"/>
    <property type="match status" value="1"/>
</dbReference>